<dbReference type="AlphaFoldDB" id="A0A3N7HUZ8"/>
<accession>A0A3N7HUZ8</accession>
<comment type="similarity">
    <text evidence="1">Belongs to the leucine-binding protein family.</text>
</comment>
<feature type="domain" description="Leucine-binding protein" evidence="4">
    <location>
        <begin position="30"/>
        <end position="370"/>
    </location>
</feature>
<dbReference type="CDD" id="cd06335">
    <property type="entry name" value="PBP1_ABC_ligand_binding-like"/>
    <property type="match status" value="1"/>
</dbReference>
<reference evidence="5 6" key="1">
    <citation type="submission" date="2018-08" db="EMBL/GenBank/DDBJ databases">
        <authorList>
            <person name="Khan S.A."/>
            <person name="Jeon C.O."/>
            <person name="Chun B.H."/>
            <person name="Jeong S.E."/>
        </authorList>
    </citation>
    <scope>NUCLEOTIDE SEQUENCE [LARGE SCALE GENOMIC DNA]</scope>
    <source>
        <strain evidence="5 6">S-16</strain>
    </source>
</reference>
<evidence type="ECO:0000313" key="5">
    <source>
        <dbReference type="EMBL" id="RQP26160.1"/>
    </source>
</evidence>
<evidence type="ECO:0000256" key="3">
    <source>
        <dbReference type="SAM" id="SignalP"/>
    </source>
</evidence>
<evidence type="ECO:0000259" key="4">
    <source>
        <dbReference type="Pfam" id="PF13458"/>
    </source>
</evidence>
<dbReference type="InterPro" id="IPR028081">
    <property type="entry name" value="Leu-bd"/>
</dbReference>
<dbReference type="PANTHER" id="PTHR30483:SF6">
    <property type="entry name" value="PERIPLASMIC BINDING PROTEIN OF ABC TRANSPORTER FOR NATURAL AMINO ACIDS"/>
    <property type="match status" value="1"/>
</dbReference>
<keyword evidence="6" id="KW-1185">Reference proteome</keyword>
<proteinExistence type="inferred from homology"/>
<comment type="caution">
    <text evidence="5">The sequence shown here is derived from an EMBL/GenBank/DDBJ whole genome shotgun (WGS) entry which is preliminary data.</text>
</comment>
<keyword evidence="2 3" id="KW-0732">Signal</keyword>
<evidence type="ECO:0000313" key="6">
    <source>
        <dbReference type="Proteomes" id="UP000267464"/>
    </source>
</evidence>
<name>A0A3N7HUZ8_9BURK</name>
<evidence type="ECO:0000256" key="2">
    <source>
        <dbReference type="ARBA" id="ARBA00022729"/>
    </source>
</evidence>
<protein>
    <submittedName>
        <fullName evidence="5">ABC transporter substrate-binding protein</fullName>
    </submittedName>
</protein>
<dbReference type="Proteomes" id="UP000267464">
    <property type="component" value="Unassembled WGS sequence"/>
</dbReference>
<dbReference type="Gene3D" id="3.40.50.2300">
    <property type="match status" value="2"/>
</dbReference>
<dbReference type="InterPro" id="IPR051010">
    <property type="entry name" value="BCAA_transport"/>
</dbReference>
<dbReference type="SUPFAM" id="SSF53822">
    <property type="entry name" value="Periplasmic binding protein-like I"/>
    <property type="match status" value="1"/>
</dbReference>
<evidence type="ECO:0000256" key="1">
    <source>
        <dbReference type="ARBA" id="ARBA00010062"/>
    </source>
</evidence>
<dbReference type="RefSeq" id="WP_124538834.1">
    <property type="nucleotide sequence ID" value="NZ_QUSW01000001.1"/>
</dbReference>
<organism evidence="5 6">
    <name type="scientific">Piscinibacter terrae</name>
    <dbReference type="NCBI Taxonomy" id="2496871"/>
    <lineage>
        <taxon>Bacteria</taxon>
        <taxon>Pseudomonadati</taxon>
        <taxon>Pseudomonadota</taxon>
        <taxon>Betaproteobacteria</taxon>
        <taxon>Burkholderiales</taxon>
        <taxon>Sphaerotilaceae</taxon>
        <taxon>Piscinibacter</taxon>
    </lineage>
</organism>
<dbReference type="OrthoDB" id="9794826at2"/>
<dbReference type="InterPro" id="IPR028082">
    <property type="entry name" value="Peripla_BP_I"/>
</dbReference>
<dbReference type="Pfam" id="PF13458">
    <property type="entry name" value="Peripla_BP_6"/>
    <property type="match status" value="1"/>
</dbReference>
<sequence length="407" mass="43920">MGQVFTKAAVAAMLAMAALGTHAQTSGVKPVRVGFICPFTGGSQDFGNSARMGAELAVKEINEVGGFLGRPVELVERDDKSAPDEGRKIAEDLVLKEKVDFTVGFCNTGVALKSLDVFQDHKHLLMVPVSTGSAVTAKYPAASSYIFRMSARDTLQAAYLVDDVVKRGFTRVAVFADKTGYGEGGFKDVENFLAAKNLKPVYTARFDLGVKSLTAQMLEAKAAGAEAVIGYTVGPEAAVMASSRVEAKFNVPLYGPWPFSLRTVSEKSSGAIEGAIMVQTIIQDLSNERRSSFIARLKRQSGKEPIGSLMAAAQSYDAVHLMLRALFQTKGDTSGDALKQALETLQRPYSGVVTTHDKPFSATDHDAFTRNMIWLGVWRKGEVHFLYPEDAKRAGFIRRKEQAASGA</sequence>
<feature type="signal peptide" evidence="3">
    <location>
        <begin position="1"/>
        <end position="23"/>
    </location>
</feature>
<reference evidence="5 6" key="2">
    <citation type="submission" date="2018-12" db="EMBL/GenBank/DDBJ databases">
        <title>Rhizobacter gummiphilus sp. nov., a rubber-degrading bacterium isolated from the soil of a botanical garden in Japan.</title>
        <authorList>
            <person name="Shunsuke S.S."/>
        </authorList>
    </citation>
    <scope>NUCLEOTIDE SEQUENCE [LARGE SCALE GENOMIC DNA]</scope>
    <source>
        <strain evidence="5 6">S-16</strain>
    </source>
</reference>
<dbReference type="PANTHER" id="PTHR30483">
    <property type="entry name" value="LEUCINE-SPECIFIC-BINDING PROTEIN"/>
    <property type="match status" value="1"/>
</dbReference>
<feature type="chain" id="PRO_5018160561" evidence="3">
    <location>
        <begin position="24"/>
        <end position="407"/>
    </location>
</feature>
<gene>
    <name evidence="5" type="ORF">DZC73_03730</name>
</gene>
<dbReference type="EMBL" id="QUSW01000001">
    <property type="protein sequence ID" value="RQP26160.1"/>
    <property type="molecule type" value="Genomic_DNA"/>
</dbReference>